<gene>
    <name evidence="3" type="ORF">OG913_31635</name>
</gene>
<dbReference type="SUPFAM" id="SSF140869">
    <property type="entry name" value="GUN4-like"/>
    <property type="match status" value="1"/>
</dbReference>
<name>A0ABZ1SQ51_9ACTN</name>
<keyword evidence="4" id="KW-1185">Reference proteome</keyword>
<sequence length="410" mass="46244">MSRDLIFISFRNGDGDVLADHIDGELRRQFGDDYVFRSGRSIPPGMAFDKVLYDALNRACVLLVIIGPRWAGVTDSGGRRIDVPGDWVRTEVALSLAAGIRVIPILLNNTPLPTAEQLPDDLKELSKRQTIPYRTKFGHRDCAHLVDELREIYEITRVQPQSGPVQLPSGTSRRLNFQVLDDLLASRRWEEADRETASLLWAAAGGDPNTSRAHLIEPDQVDGLARDDVRSIDLLWRHRSDGRFGFTPQRDALRQAAGDLIAYGSAVGWRTNRWIFYAEAQFSLGAPRGHLPILGPIGGIRPPWKLRQIRDGYGSMGRLPIDLARYLRDPTWAEQVHARPVDESFGWQEYSEMASLAMFEVYADAAKLQGRRLRKILTEAPARRMFANYTQLISVVWAINRPRLLDRLGG</sequence>
<dbReference type="Gene3D" id="1.10.10.1770">
    <property type="entry name" value="Gun4-like"/>
    <property type="match status" value="1"/>
</dbReference>
<dbReference type="InterPro" id="IPR035897">
    <property type="entry name" value="Toll_tir_struct_dom_sf"/>
</dbReference>
<dbReference type="Gene3D" id="3.40.50.10140">
    <property type="entry name" value="Toll/interleukin-1 receptor homology (TIR) domain"/>
    <property type="match status" value="1"/>
</dbReference>
<evidence type="ECO:0000313" key="3">
    <source>
        <dbReference type="EMBL" id="WUP73895.1"/>
    </source>
</evidence>
<evidence type="ECO:0000259" key="2">
    <source>
        <dbReference type="Pfam" id="PF13676"/>
    </source>
</evidence>
<evidence type="ECO:0000259" key="1">
    <source>
        <dbReference type="Pfam" id="PF05419"/>
    </source>
</evidence>
<dbReference type="Proteomes" id="UP001432011">
    <property type="component" value="Chromosome"/>
</dbReference>
<accession>A0ABZ1SQ51</accession>
<feature type="domain" description="TIR" evidence="2">
    <location>
        <begin position="6"/>
        <end position="135"/>
    </location>
</feature>
<dbReference type="PANTHER" id="PTHR34800:SF1">
    <property type="entry name" value="TETRAPYRROLE-BINDING PROTEIN, CHLOROPLASTIC"/>
    <property type="match status" value="1"/>
</dbReference>
<feature type="domain" description="GUN4-like" evidence="1">
    <location>
        <begin position="173"/>
        <end position="300"/>
    </location>
</feature>
<dbReference type="InterPro" id="IPR037215">
    <property type="entry name" value="GUN4-like_sf"/>
</dbReference>
<evidence type="ECO:0000313" key="4">
    <source>
        <dbReference type="Proteomes" id="UP001432011"/>
    </source>
</evidence>
<organism evidence="3 4">
    <name type="scientific">Microbispora hainanensis</name>
    <dbReference type="NCBI Taxonomy" id="568844"/>
    <lineage>
        <taxon>Bacteria</taxon>
        <taxon>Bacillati</taxon>
        <taxon>Actinomycetota</taxon>
        <taxon>Actinomycetes</taxon>
        <taxon>Streptosporangiales</taxon>
        <taxon>Streptosporangiaceae</taxon>
        <taxon>Microbispora</taxon>
    </lineage>
</organism>
<protein>
    <submittedName>
        <fullName evidence="3">GUN4 domain-containing protein</fullName>
    </submittedName>
</protein>
<reference evidence="3" key="1">
    <citation type="submission" date="2022-10" db="EMBL/GenBank/DDBJ databases">
        <title>The complete genomes of actinobacterial strains from the NBC collection.</title>
        <authorList>
            <person name="Joergensen T.S."/>
            <person name="Alvarez Arevalo M."/>
            <person name="Sterndorff E.B."/>
            <person name="Faurdal D."/>
            <person name="Vuksanovic O."/>
            <person name="Mourched A.-S."/>
            <person name="Charusanti P."/>
            <person name="Shaw S."/>
            <person name="Blin K."/>
            <person name="Weber T."/>
        </authorList>
    </citation>
    <scope>NUCLEOTIDE SEQUENCE</scope>
    <source>
        <strain evidence="3">NBC_00254</strain>
    </source>
</reference>
<dbReference type="PANTHER" id="PTHR34800">
    <property type="entry name" value="TETRAPYRROLE-BINDING PROTEIN, CHLOROPLASTIC"/>
    <property type="match status" value="1"/>
</dbReference>
<proteinExistence type="predicted"/>
<dbReference type="Pfam" id="PF05419">
    <property type="entry name" value="GUN4"/>
    <property type="match status" value="1"/>
</dbReference>
<dbReference type="Pfam" id="PF13676">
    <property type="entry name" value="TIR_2"/>
    <property type="match status" value="1"/>
</dbReference>
<dbReference type="RefSeq" id="WP_142652392.1">
    <property type="nucleotide sequence ID" value="NZ_CP108085.1"/>
</dbReference>
<dbReference type="SUPFAM" id="SSF52200">
    <property type="entry name" value="Toll/Interleukin receptor TIR domain"/>
    <property type="match status" value="1"/>
</dbReference>
<dbReference type="InterPro" id="IPR008629">
    <property type="entry name" value="GUN4-like"/>
</dbReference>
<dbReference type="InterPro" id="IPR000157">
    <property type="entry name" value="TIR_dom"/>
</dbReference>
<dbReference type="EMBL" id="CP108085">
    <property type="protein sequence ID" value="WUP73895.1"/>
    <property type="molecule type" value="Genomic_DNA"/>
</dbReference>